<dbReference type="PANTHER" id="PTHR47256">
    <property type="entry name" value="ZN(II)2CYS6 TRANSCRIPTION FACTOR (EUROFUNG)-RELATED"/>
    <property type="match status" value="1"/>
</dbReference>
<reference evidence="8 9" key="1">
    <citation type="submission" date="2024-07" db="EMBL/GenBank/DDBJ databases">
        <title>Section-level genome sequencing and comparative genomics of Aspergillus sections Usti and Cavernicolus.</title>
        <authorList>
            <consortium name="Lawrence Berkeley National Laboratory"/>
            <person name="Nybo J.L."/>
            <person name="Vesth T.C."/>
            <person name="Theobald S."/>
            <person name="Frisvad J.C."/>
            <person name="Larsen T.O."/>
            <person name="Kjaerboelling I."/>
            <person name="Rothschild-Mancinelli K."/>
            <person name="Lyhne E.K."/>
            <person name="Kogle M.E."/>
            <person name="Barry K."/>
            <person name="Clum A."/>
            <person name="Na H."/>
            <person name="Ledsgaard L."/>
            <person name="Lin J."/>
            <person name="Lipzen A."/>
            <person name="Kuo A."/>
            <person name="Riley R."/>
            <person name="Mondo S."/>
            <person name="Labutti K."/>
            <person name="Haridas S."/>
            <person name="Pangalinan J."/>
            <person name="Salamov A.A."/>
            <person name="Simmons B.A."/>
            <person name="Magnuson J.K."/>
            <person name="Chen J."/>
            <person name="Drula E."/>
            <person name="Henrissat B."/>
            <person name="Wiebenga A."/>
            <person name="Lubbers R.J."/>
            <person name="Gomes A.C."/>
            <person name="Macurrencykelacurrency M.R."/>
            <person name="Stajich J."/>
            <person name="Grigoriev I.V."/>
            <person name="Mortensen U.H."/>
            <person name="De Vries R.P."/>
            <person name="Baker S.E."/>
            <person name="Andersen M.R."/>
        </authorList>
    </citation>
    <scope>NUCLEOTIDE SEQUENCE [LARGE SCALE GENOMIC DNA]</scope>
    <source>
        <strain evidence="8 9">CBS 449.75</strain>
    </source>
</reference>
<dbReference type="Pfam" id="PF04082">
    <property type="entry name" value="Fungal_trans"/>
    <property type="match status" value="1"/>
</dbReference>
<feature type="domain" description="Zn(2)-C6 fungal-type" evidence="7">
    <location>
        <begin position="35"/>
        <end position="65"/>
    </location>
</feature>
<evidence type="ECO:0000256" key="3">
    <source>
        <dbReference type="ARBA" id="ARBA00023125"/>
    </source>
</evidence>
<dbReference type="SMART" id="SM00066">
    <property type="entry name" value="GAL4"/>
    <property type="match status" value="1"/>
</dbReference>
<dbReference type="CDD" id="cd12148">
    <property type="entry name" value="fungal_TF_MHR"/>
    <property type="match status" value="1"/>
</dbReference>
<comment type="caution">
    <text evidence="8">The sequence shown here is derived from an EMBL/GenBank/DDBJ whole genome shotgun (WGS) entry which is preliminary data.</text>
</comment>
<gene>
    <name evidence="8" type="ORF">BJX67DRAFT_369140</name>
</gene>
<dbReference type="Proteomes" id="UP001610432">
    <property type="component" value="Unassembled WGS sequence"/>
</dbReference>
<evidence type="ECO:0000256" key="2">
    <source>
        <dbReference type="ARBA" id="ARBA00023015"/>
    </source>
</evidence>
<evidence type="ECO:0000256" key="6">
    <source>
        <dbReference type="SAM" id="MobiDB-lite"/>
    </source>
</evidence>
<feature type="compositionally biased region" description="Low complexity" evidence="6">
    <location>
        <begin position="137"/>
        <end position="148"/>
    </location>
</feature>
<keyword evidence="5" id="KW-0539">Nucleus</keyword>
<feature type="region of interest" description="Disordered" evidence="6">
    <location>
        <begin position="136"/>
        <end position="167"/>
    </location>
</feature>
<keyword evidence="4" id="KW-0804">Transcription</keyword>
<keyword evidence="2" id="KW-0805">Transcription regulation</keyword>
<name>A0ABR4M792_9EURO</name>
<dbReference type="EMBL" id="JBFXLQ010000001">
    <property type="protein sequence ID" value="KAL2872479.1"/>
    <property type="molecule type" value="Genomic_DNA"/>
</dbReference>
<dbReference type="Gene3D" id="4.10.240.10">
    <property type="entry name" value="Zn(2)-C6 fungal-type DNA-binding domain"/>
    <property type="match status" value="1"/>
</dbReference>
<protein>
    <submittedName>
        <fullName evidence="8">Fungal-specific transcription factor domain-containing protein</fullName>
    </submittedName>
</protein>
<dbReference type="InterPro" id="IPR007219">
    <property type="entry name" value="XnlR_reg_dom"/>
</dbReference>
<evidence type="ECO:0000313" key="8">
    <source>
        <dbReference type="EMBL" id="KAL2872479.1"/>
    </source>
</evidence>
<accession>A0ABR4M792</accession>
<dbReference type="RefSeq" id="XP_070891458.1">
    <property type="nucleotide sequence ID" value="XM_071030718.1"/>
</dbReference>
<dbReference type="InterPro" id="IPR053187">
    <property type="entry name" value="Notoamide_regulator"/>
</dbReference>
<evidence type="ECO:0000256" key="4">
    <source>
        <dbReference type="ARBA" id="ARBA00023163"/>
    </source>
</evidence>
<dbReference type="PANTHER" id="PTHR47256:SF10">
    <property type="entry name" value="ZN(II)2CYS6 TRANSCRIPTION FACTOR (EUROFUNG)"/>
    <property type="match status" value="1"/>
</dbReference>
<keyword evidence="1" id="KW-0479">Metal-binding</keyword>
<keyword evidence="9" id="KW-1185">Reference proteome</keyword>
<evidence type="ECO:0000256" key="5">
    <source>
        <dbReference type="ARBA" id="ARBA00023242"/>
    </source>
</evidence>
<evidence type="ECO:0000313" key="9">
    <source>
        <dbReference type="Proteomes" id="UP001610432"/>
    </source>
</evidence>
<dbReference type="PROSITE" id="PS00463">
    <property type="entry name" value="ZN2_CY6_FUNGAL_1"/>
    <property type="match status" value="1"/>
</dbReference>
<dbReference type="PROSITE" id="PS50048">
    <property type="entry name" value="ZN2_CY6_FUNGAL_2"/>
    <property type="match status" value="1"/>
</dbReference>
<dbReference type="SUPFAM" id="SSF57701">
    <property type="entry name" value="Zn2/Cys6 DNA-binding domain"/>
    <property type="match status" value="1"/>
</dbReference>
<sequence>MASNNRDKQLPTIAPGPGPLRENRPLTKNKKSSSACLPCKQAKRKCTGRPAPCKACQNTQSDCIFDESKDLRRKLAAKQTTRDLERKTEDLKYYRRVLDALVQQLRTPNDEKLQDILRIIRTGDGNMDNIAMNVLRSSLSGGSPSGDASDTRSDDQGTISNMDDRVGGNNRVINHSRITVEKLCDNPLFQVPCSWTNVTDDDHLVSHLISVYFTWDHPFMQVVDQEMFLRAMTAGETSSAFCSPMLVNSILAVASTYSSYTEVYGTFGDATSRGQHFFEEAERQWKAQEGQPSLANIQALALMSHNLKLQGKDNASWLYLRQAVQLGHDIGIFSSPRSRHSEWDQMSESVKRASARTAWGIFIFNSQMSMESHKIPNLEVPKLSLNKMNGFESDTFWIPYPLPGYAEYPRRPANLPYVMIKLADLAKTILDVQNLFFDKAFDMKIGDVWEEVISLHRRLEAFLESLPDPRIIDGRPVPQMLFLHIKCHQIIILLLGFLLERQDFESTVDRSTVERVQSNRIKAAKQISEHLFLYRQHYELPHTPSLMFGPVKSSALALVPFLDDISAGGEFAVLWEFLESFSGRFPAAKTALCEIHVVISGRDISLP</sequence>
<keyword evidence="3" id="KW-0238">DNA-binding</keyword>
<evidence type="ECO:0000256" key="1">
    <source>
        <dbReference type="ARBA" id="ARBA00022723"/>
    </source>
</evidence>
<dbReference type="InterPro" id="IPR001138">
    <property type="entry name" value="Zn2Cys6_DnaBD"/>
</dbReference>
<dbReference type="CDD" id="cd00067">
    <property type="entry name" value="GAL4"/>
    <property type="match status" value="1"/>
</dbReference>
<proteinExistence type="predicted"/>
<feature type="region of interest" description="Disordered" evidence="6">
    <location>
        <begin position="1"/>
        <end position="32"/>
    </location>
</feature>
<evidence type="ECO:0000259" key="7">
    <source>
        <dbReference type="PROSITE" id="PS50048"/>
    </source>
</evidence>
<dbReference type="GeneID" id="98145790"/>
<dbReference type="InterPro" id="IPR036864">
    <property type="entry name" value="Zn2-C6_fun-type_DNA-bd_sf"/>
</dbReference>
<organism evidence="8 9">
    <name type="scientific">Aspergillus lucknowensis</name>
    <dbReference type="NCBI Taxonomy" id="176173"/>
    <lineage>
        <taxon>Eukaryota</taxon>
        <taxon>Fungi</taxon>
        <taxon>Dikarya</taxon>
        <taxon>Ascomycota</taxon>
        <taxon>Pezizomycotina</taxon>
        <taxon>Eurotiomycetes</taxon>
        <taxon>Eurotiomycetidae</taxon>
        <taxon>Eurotiales</taxon>
        <taxon>Aspergillaceae</taxon>
        <taxon>Aspergillus</taxon>
        <taxon>Aspergillus subgen. Nidulantes</taxon>
    </lineage>
</organism>